<comment type="caution">
    <text evidence="6">The sequence shown here is derived from an EMBL/GenBank/DDBJ whole genome shotgun (WGS) entry which is preliminary data.</text>
</comment>
<evidence type="ECO:0000313" key="6">
    <source>
        <dbReference type="EMBL" id="MFI2477980.1"/>
    </source>
</evidence>
<dbReference type="Proteomes" id="UP001611415">
    <property type="component" value="Unassembled WGS sequence"/>
</dbReference>
<keyword evidence="2" id="KW-0479">Metal-binding</keyword>
<dbReference type="InterPro" id="IPR051013">
    <property type="entry name" value="MBL_superfamily_lactonases"/>
</dbReference>
<evidence type="ECO:0000256" key="1">
    <source>
        <dbReference type="ARBA" id="ARBA00007749"/>
    </source>
</evidence>
<dbReference type="PANTHER" id="PTHR42978:SF6">
    <property type="entry name" value="QUORUM-QUENCHING LACTONASE YTNP-RELATED"/>
    <property type="match status" value="1"/>
</dbReference>
<gene>
    <name evidence="6" type="ORF">ACH49W_31845</name>
</gene>
<accession>A0ABW7XA25</accession>
<keyword evidence="3" id="KW-0378">Hydrolase</keyword>
<keyword evidence="4" id="KW-0862">Zinc</keyword>
<evidence type="ECO:0000259" key="5">
    <source>
        <dbReference type="SMART" id="SM00849"/>
    </source>
</evidence>
<dbReference type="EMBL" id="JBIRYO010000031">
    <property type="protein sequence ID" value="MFI2477980.1"/>
    <property type="molecule type" value="Genomic_DNA"/>
</dbReference>
<dbReference type="SUPFAM" id="SSF56281">
    <property type="entry name" value="Metallo-hydrolase/oxidoreductase"/>
    <property type="match status" value="1"/>
</dbReference>
<evidence type="ECO:0000313" key="7">
    <source>
        <dbReference type="Proteomes" id="UP001611415"/>
    </source>
</evidence>
<comment type="similarity">
    <text evidence="1">Belongs to the metallo-beta-lactamase superfamily.</text>
</comment>
<dbReference type="Gene3D" id="3.60.15.10">
    <property type="entry name" value="Ribonuclease Z/Hydroxyacylglutathione hydrolase-like"/>
    <property type="match status" value="1"/>
</dbReference>
<proteinExistence type="inferred from homology"/>
<dbReference type="CDD" id="cd16277">
    <property type="entry name" value="metallo-hydrolase-like_MBL-fold"/>
    <property type="match status" value="1"/>
</dbReference>
<evidence type="ECO:0000256" key="2">
    <source>
        <dbReference type="ARBA" id="ARBA00022723"/>
    </source>
</evidence>
<sequence length="299" mass="32711">MNEIVLGDVTVSRVEEMHGPVGMTPEQFFPGSPDRHWDEQRPMLVPDHLDPADNIVQVAMQTWALRSEGRIILVDTGIGNDKTRPAVEAWDHLDLGYLTNLAAAGIAPEDVNLVINTHLHVDHVGWNTRLVDGQWVPTFPNATYLMPRADYEHWNPDDNPNIMGGVNENVFEDSVAPVYAAGQVQLWDTEYVVDANLTLRAAPGHTPGSSVLVLASGSDKALFAGDLVHTPLQIAHPEHNSCFCEDPAAARATRLRLLGWAADHTALVLPAHFSGHSALEIVRDASAFAIKNWAPLPAY</sequence>
<dbReference type="SMART" id="SM00849">
    <property type="entry name" value="Lactamase_B"/>
    <property type="match status" value="1"/>
</dbReference>
<evidence type="ECO:0000256" key="4">
    <source>
        <dbReference type="ARBA" id="ARBA00022833"/>
    </source>
</evidence>
<dbReference type="RefSeq" id="WP_397095410.1">
    <property type="nucleotide sequence ID" value="NZ_JBIRYO010000031.1"/>
</dbReference>
<dbReference type="InterPro" id="IPR036866">
    <property type="entry name" value="RibonucZ/Hydroxyglut_hydro"/>
</dbReference>
<organism evidence="6 7">
    <name type="scientific">Nocardia xishanensis</name>
    <dbReference type="NCBI Taxonomy" id="238964"/>
    <lineage>
        <taxon>Bacteria</taxon>
        <taxon>Bacillati</taxon>
        <taxon>Actinomycetota</taxon>
        <taxon>Actinomycetes</taxon>
        <taxon>Mycobacteriales</taxon>
        <taxon>Nocardiaceae</taxon>
        <taxon>Nocardia</taxon>
    </lineage>
</organism>
<dbReference type="Pfam" id="PF00753">
    <property type="entry name" value="Lactamase_B"/>
    <property type="match status" value="1"/>
</dbReference>
<feature type="domain" description="Metallo-beta-lactamase" evidence="5">
    <location>
        <begin position="59"/>
        <end position="272"/>
    </location>
</feature>
<protein>
    <submittedName>
        <fullName evidence="6">MBL fold metallo-hydrolase</fullName>
    </submittedName>
</protein>
<name>A0ABW7XA25_9NOCA</name>
<dbReference type="InterPro" id="IPR001279">
    <property type="entry name" value="Metallo-B-lactamas"/>
</dbReference>
<dbReference type="PANTHER" id="PTHR42978">
    <property type="entry name" value="QUORUM-QUENCHING LACTONASE YTNP-RELATED-RELATED"/>
    <property type="match status" value="1"/>
</dbReference>
<reference evidence="6 7" key="1">
    <citation type="submission" date="2024-10" db="EMBL/GenBank/DDBJ databases">
        <title>The Natural Products Discovery Center: Release of the First 8490 Sequenced Strains for Exploring Actinobacteria Biosynthetic Diversity.</title>
        <authorList>
            <person name="Kalkreuter E."/>
            <person name="Kautsar S.A."/>
            <person name="Yang D."/>
            <person name="Bader C.D."/>
            <person name="Teijaro C.N."/>
            <person name="Fluegel L."/>
            <person name="Davis C.M."/>
            <person name="Simpson J.R."/>
            <person name="Lauterbach L."/>
            <person name="Steele A.D."/>
            <person name="Gui C."/>
            <person name="Meng S."/>
            <person name="Li G."/>
            <person name="Viehrig K."/>
            <person name="Ye F."/>
            <person name="Su P."/>
            <person name="Kiefer A.F."/>
            <person name="Nichols A."/>
            <person name="Cepeda A.J."/>
            <person name="Yan W."/>
            <person name="Fan B."/>
            <person name="Jiang Y."/>
            <person name="Adhikari A."/>
            <person name="Zheng C.-J."/>
            <person name="Schuster L."/>
            <person name="Cowan T.M."/>
            <person name="Smanski M.J."/>
            <person name="Chevrette M.G."/>
            <person name="De Carvalho L.P.S."/>
            <person name="Shen B."/>
        </authorList>
    </citation>
    <scope>NUCLEOTIDE SEQUENCE [LARGE SCALE GENOMIC DNA]</scope>
    <source>
        <strain evidence="6 7">NPDC019275</strain>
    </source>
</reference>
<keyword evidence="7" id="KW-1185">Reference proteome</keyword>
<evidence type="ECO:0000256" key="3">
    <source>
        <dbReference type="ARBA" id="ARBA00022801"/>
    </source>
</evidence>